<keyword evidence="12" id="KW-0234">DNA repair</keyword>
<dbReference type="Gene3D" id="1.10.1670.10">
    <property type="entry name" value="Helix-hairpin-Helix base-excision DNA repair enzymes (C-terminal)"/>
    <property type="match status" value="1"/>
</dbReference>
<evidence type="ECO:0000256" key="7">
    <source>
        <dbReference type="ARBA" id="ARBA00022723"/>
    </source>
</evidence>
<comment type="catalytic activity">
    <reaction evidence="1 14">
        <text>Hydrolyzes free adenine bases from 7,8-dihydro-8-oxoguanine:adenine mismatched double-stranded DNA, leaving an apurinic site.</text>
        <dbReference type="EC" id="3.2.2.31"/>
    </reaction>
</comment>
<dbReference type="InterPro" id="IPR015797">
    <property type="entry name" value="NUDIX_hydrolase-like_dom_sf"/>
</dbReference>
<dbReference type="InterPro" id="IPR023170">
    <property type="entry name" value="HhH_base_excis_C"/>
</dbReference>
<dbReference type="Pfam" id="PF00730">
    <property type="entry name" value="HhH-GPD"/>
    <property type="match status" value="1"/>
</dbReference>
<comment type="function">
    <text evidence="2">Adenine glycosylase active on G-A mispairs. MutY also corrects error-prone DNA synthesis past GO lesions which are due to the oxidatively damaged form of guanine: 7,8-dihydro-8-oxoguanine (8-oxo-dGTP).</text>
</comment>
<dbReference type="InterPro" id="IPR005760">
    <property type="entry name" value="A/G_AdeGlyc_MutY"/>
</dbReference>
<dbReference type="CDD" id="cd00056">
    <property type="entry name" value="ENDO3c"/>
    <property type="match status" value="1"/>
</dbReference>
<dbReference type="InterPro" id="IPR044298">
    <property type="entry name" value="MIG/MutY"/>
</dbReference>
<evidence type="ECO:0000256" key="14">
    <source>
        <dbReference type="RuleBase" id="RU365096"/>
    </source>
</evidence>
<feature type="domain" description="HhH-GPD" evidence="15">
    <location>
        <begin position="37"/>
        <end position="188"/>
    </location>
</feature>
<proteinExistence type="inferred from homology"/>
<evidence type="ECO:0000256" key="11">
    <source>
        <dbReference type="ARBA" id="ARBA00023014"/>
    </source>
</evidence>
<keyword evidence="9 16" id="KW-0378">Hydrolase</keyword>
<dbReference type="EMBL" id="CP136864">
    <property type="protein sequence ID" value="WOJ92573.1"/>
    <property type="molecule type" value="Genomic_DNA"/>
</dbReference>
<evidence type="ECO:0000259" key="15">
    <source>
        <dbReference type="SMART" id="SM00478"/>
    </source>
</evidence>
<evidence type="ECO:0000256" key="4">
    <source>
        <dbReference type="ARBA" id="ARBA00012045"/>
    </source>
</evidence>
<comment type="cofactor">
    <cofactor evidence="14">
        <name>[4Fe-4S] cluster</name>
        <dbReference type="ChEBI" id="CHEBI:49883"/>
    </cofactor>
    <text evidence="14">Binds 1 [4Fe-4S] cluster.</text>
</comment>
<evidence type="ECO:0000313" key="16">
    <source>
        <dbReference type="EMBL" id="WOJ92573.1"/>
    </source>
</evidence>
<reference evidence="16 17" key="1">
    <citation type="submission" date="2023-10" db="EMBL/GenBank/DDBJ databases">
        <title>Two novel species belonging to the OM43/NOR5 clade.</title>
        <authorList>
            <person name="Park M."/>
        </authorList>
    </citation>
    <scope>NUCLEOTIDE SEQUENCE [LARGE SCALE GENOMIC DNA]</scope>
    <source>
        <strain evidence="16 17">IMCC43200</strain>
    </source>
</reference>
<dbReference type="InterPro" id="IPR004036">
    <property type="entry name" value="Endonuclease-III-like_CS2"/>
</dbReference>
<dbReference type="InterPro" id="IPR011257">
    <property type="entry name" value="DNA_glycosylase"/>
</dbReference>
<protein>
    <recommendedName>
        <fullName evidence="5 14">Adenine DNA glycosylase</fullName>
        <ecNumber evidence="4 14">3.2.2.31</ecNumber>
    </recommendedName>
</protein>
<evidence type="ECO:0000256" key="13">
    <source>
        <dbReference type="ARBA" id="ARBA00023295"/>
    </source>
</evidence>
<keyword evidence="10 14" id="KW-0408">Iron</keyword>
<keyword evidence="17" id="KW-1185">Reference proteome</keyword>
<sequence>MDDFATRLLAWYDDHGRHNLPWQRDATPYHVWLSEIMLQQTQVATVIPYYERFIESFPDIHALAGADTDAVLHHWSGLGYYARARNLHRAAKTLVSDFAGEFPADIDALQALPGIGRSTAGAILSTALGGRAAILDGNVKRVLARFHAVEGWPGKTAVAATLWQLAEQHTPESRVSDYTQAIMDLGATLCTRSKPDCQRCPQAQGCTALRLERQGEFPGKKPKKSIPTRRTHFVIAYTPKGELLLERRPASGIWGGLWCFPEVQDAKSASRYCEETLFADVAAITELPSLRHSFSHYHLEISPLLLTLSRAPTLIRERDELRFWPAKESPQVGLAAPVKRLWQEAAAVLTNSKKGDK</sequence>
<evidence type="ECO:0000256" key="10">
    <source>
        <dbReference type="ARBA" id="ARBA00023004"/>
    </source>
</evidence>
<accession>A0ABZ0I1B6</accession>
<dbReference type="Proteomes" id="UP001626537">
    <property type="component" value="Chromosome"/>
</dbReference>
<evidence type="ECO:0000256" key="3">
    <source>
        <dbReference type="ARBA" id="ARBA00008343"/>
    </source>
</evidence>
<evidence type="ECO:0000256" key="8">
    <source>
        <dbReference type="ARBA" id="ARBA00022763"/>
    </source>
</evidence>
<dbReference type="InterPro" id="IPR003265">
    <property type="entry name" value="HhH-GPD_domain"/>
</dbReference>
<evidence type="ECO:0000256" key="2">
    <source>
        <dbReference type="ARBA" id="ARBA00002933"/>
    </source>
</evidence>
<gene>
    <name evidence="16" type="primary">mutY</name>
    <name evidence="16" type="ORF">R0135_12355</name>
</gene>
<dbReference type="PANTHER" id="PTHR42944">
    <property type="entry name" value="ADENINE DNA GLYCOSYLASE"/>
    <property type="match status" value="1"/>
</dbReference>
<dbReference type="SMART" id="SM00478">
    <property type="entry name" value="ENDO3c"/>
    <property type="match status" value="1"/>
</dbReference>
<keyword evidence="11" id="KW-0411">Iron-sulfur</keyword>
<keyword evidence="13 14" id="KW-0326">Glycosidase</keyword>
<keyword evidence="6" id="KW-0004">4Fe-4S</keyword>
<keyword evidence="7" id="KW-0479">Metal-binding</keyword>
<dbReference type="InterPro" id="IPR029119">
    <property type="entry name" value="MutY_C"/>
</dbReference>
<name>A0ABZ0I1B6_9GAMM</name>
<dbReference type="CDD" id="cd03431">
    <property type="entry name" value="NUDIX_DNA_Glycosylase_C-MutY"/>
    <property type="match status" value="1"/>
</dbReference>
<dbReference type="Pfam" id="PF14815">
    <property type="entry name" value="NUDIX_4"/>
    <property type="match status" value="1"/>
</dbReference>
<evidence type="ECO:0000256" key="1">
    <source>
        <dbReference type="ARBA" id="ARBA00000843"/>
    </source>
</evidence>
<dbReference type="EC" id="3.2.2.31" evidence="4 14"/>
<dbReference type="NCBIfam" id="NF008132">
    <property type="entry name" value="PRK10880.1"/>
    <property type="match status" value="1"/>
</dbReference>
<dbReference type="InterPro" id="IPR000445">
    <property type="entry name" value="HhH_motif"/>
</dbReference>
<evidence type="ECO:0000256" key="5">
    <source>
        <dbReference type="ARBA" id="ARBA00022023"/>
    </source>
</evidence>
<dbReference type="SUPFAM" id="SSF48150">
    <property type="entry name" value="DNA-glycosylase"/>
    <property type="match status" value="1"/>
</dbReference>
<dbReference type="SUPFAM" id="SSF55811">
    <property type="entry name" value="Nudix"/>
    <property type="match status" value="1"/>
</dbReference>
<dbReference type="GO" id="GO:0000701">
    <property type="term" value="F:purine-specific mismatch base pair DNA N-glycosylase activity"/>
    <property type="evidence" value="ECO:0007669"/>
    <property type="project" value="UniProtKB-EC"/>
</dbReference>
<dbReference type="Pfam" id="PF00633">
    <property type="entry name" value="HHH"/>
    <property type="match status" value="1"/>
</dbReference>
<dbReference type="NCBIfam" id="TIGR01084">
    <property type="entry name" value="mutY"/>
    <property type="match status" value="1"/>
</dbReference>
<organism evidence="16 17">
    <name type="scientific">Congregibacter variabilis</name>
    <dbReference type="NCBI Taxonomy" id="3081200"/>
    <lineage>
        <taxon>Bacteria</taxon>
        <taxon>Pseudomonadati</taxon>
        <taxon>Pseudomonadota</taxon>
        <taxon>Gammaproteobacteria</taxon>
        <taxon>Cellvibrionales</taxon>
        <taxon>Halieaceae</taxon>
        <taxon>Congregibacter</taxon>
    </lineage>
</organism>
<dbReference type="PROSITE" id="PS01155">
    <property type="entry name" value="ENDONUCLEASE_III_2"/>
    <property type="match status" value="1"/>
</dbReference>
<keyword evidence="8 14" id="KW-0227">DNA damage</keyword>
<evidence type="ECO:0000256" key="9">
    <source>
        <dbReference type="ARBA" id="ARBA00022801"/>
    </source>
</evidence>
<evidence type="ECO:0000256" key="6">
    <source>
        <dbReference type="ARBA" id="ARBA00022485"/>
    </source>
</evidence>
<dbReference type="Gene3D" id="3.90.79.10">
    <property type="entry name" value="Nucleoside Triphosphate Pyrophosphohydrolase"/>
    <property type="match status" value="1"/>
</dbReference>
<dbReference type="RefSeq" id="WP_407347173.1">
    <property type="nucleotide sequence ID" value="NZ_CP136864.1"/>
</dbReference>
<evidence type="ECO:0000256" key="12">
    <source>
        <dbReference type="ARBA" id="ARBA00023204"/>
    </source>
</evidence>
<dbReference type="PANTHER" id="PTHR42944:SF1">
    <property type="entry name" value="ADENINE DNA GLYCOSYLASE"/>
    <property type="match status" value="1"/>
</dbReference>
<dbReference type="Gene3D" id="1.10.340.30">
    <property type="entry name" value="Hypothetical protein, domain 2"/>
    <property type="match status" value="1"/>
</dbReference>
<evidence type="ECO:0000313" key="17">
    <source>
        <dbReference type="Proteomes" id="UP001626537"/>
    </source>
</evidence>
<comment type="similarity">
    <text evidence="3 14">Belongs to the Nth/MutY family.</text>
</comment>